<evidence type="ECO:0008006" key="3">
    <source>
        <dbReference type="Google" id="ProtNLM"/>
    </source>
</evidence>
<dbReference type="AlphaFoldDB" id="A0A1W0WIG9"/>
<gene>
    <name evidence="1" type="ORF">BV898_10775</name>
</gene>
<comment type="caution">
    <text evidence="1">The sequence shown here is derived from an EMBL/GenBank/DDBJ whole genome shotgun (WGS) entry which is preliminary data.</text>
</comment>
<sequence length="99" mass="11213">MSALTPREGDLLDVAKEFTLFQIFRGKTRCRGGRTSCLDLIFTSQKSLIEKAVAILPPSATNDHFGLQFHTTLWTQLFPSLPKSVWICPRSKRHYSGMN</sequence>
<dbReference type="EMBL" id="MTYJ01000095">
    <property type="protein sequence ID" value="OQV15015.1"/>
    <property type="molecule type" value="Genomic_DNA"/>
</dbReference>
<protein>
    <recommendedName>
        <fullName evidence="3">Endonuclease/exonuclease/phosphatase domain-containing protein</fullName>
    </recommendedName>
</protein>
<dbReference type="Proteomes" id="UP000192578">
    <property type="component" value="Unassembled WGS sequence"/>
</dbReference>
<name>A0A1W0WIG9_HYPEX</name>
<proteinExistence type="predicted"/>
<evidence type="ECO:0000313" key="2">
    <source>
        <dbReference type="Proteomes" id="UP000192578"/>
    </source>
</evidence>
<reference evidence="2" key="1">
    <citation type="submission" date="2017-01" db="EMBL/GenBank/DDBJ databases">
        <title>Comparative genomics of anhydrobiosis in the tardigrade Hypsibius dujardini.</title>
        <authorList>
            <person name="Yoshida Y."/>
            <person name="Koutsovoulos G."/>
            <person name="Laetsch D."/>
            <person name="Stevens L."/>
            <person name="Kumar S."/>
            <person name="Horikawa D."/>
            <person name="Ishino K."/>
            <person name="Komine S."/>
            <person name="Tomita M."/>
            <person name="Blaxter M."/>
            <person name="Arakawa K."/>
        </authorList>
    </citation>
    <scope>NUCLEOTIDE SEQUENCE [LARGE SCALE GENOMIC DNA]</scope>
    <source>
        <strain evidence="2">Z151</strain>
    </source>
</reference>
<evidence type="ECO:0000313" key="1">
    <source>
        <dbReference type="EMBL" id="OQV15015.1"/>
    </source>
</evidence>
<organism evidence="1 2">
    <name type="scientific">Hypsibius exemplaris</name>
    <name type="common">Freshwater tardigrade</name>
    <dbReference type="NCBI Taxonomy" id="2072580"/>
    <lineage>
        <taxon>Eukaryota</taxon>
        <taxon>Metazoa</taxon>
        <taxon>Ecdysozoa</taxon>
        <taxon>Tardigrada</taxon>
        <taxon>Eutardigrada</taxon>
        <taxon>Parachela</taxon>
        <taxon>Hypsibioidea</taxon>
        <taxon>Hypsibiidae</taxon>
        <taxon>Hypsibius</taxon>
    </lineage>
</organism>
<accession>A0A1W0WIG9</accession>
<keyword evidence="2" id="KW-1185">Reference proteome</keyword>